<keyword evidence="2" id="KW-1185">Reference proteome</keyword>
<dbReference type="InterPro" id="IPR047778">
    <property type="entry name" value="STM4014-like"/>
</dbReference>
<protein>
    <submittedName>
        <fullName evidence="1">STM4014 family protein</fullName>
    </submittedName>
</protein>
<proteinExistence type="predicted"/>
<reference evidence="1 2" key="1">
    <citation type="submission" date="2021-08" db="EMBL/GenBank/DDBJ databases">
        <authorList>
            <person name="Tuo L."/>
        </authorList>
    </citation>
    <scope>NUCLEOTIDE SEQUENCE [LARGE SCALE GENOMIC DNA]</scope>
    <source>
        <strain evidence="1 2">JCM 31229</strain>
    </source>
</reference>
<organism evidence="1 2">
    <name type="scientific">Sphingomonas colocasiae</name>
    <dbReference type="NCBI Taxonomy" id="1848973"/>
    <lineage>
        <taxon>Bacteria</taxon>
        <taxon>Pseudomonadati</taxon>
        <taxon>Pseudomonadota</taxon>
        <taxon>Alphaproteobacteria</taxon>
        <taxon>Sphingomonadales</taxon>
        <taxon>Sphingomonadaceae</taxon>
        <taxon>Sphingomonas</taxon>
    </lineage>
</organism>
<name>A0ABS7PW13_9SPHN</name>
<accession>A0ABS7PW13</accession>
<dbReference type="Proteomes" id="UP000706039">
    <property type="component" value="Unassembled WGS sequence"/>
</dbReference>
<evidence type="ECO:0000313" key="2">
    <source>
        <dbReference type="Proteomes" id="UP000706039"/>
    </source>
</evidence>
<evidence type="ECO:0000313" key="1">
    <source>
        <dbReference type="EMBL" id="MBY8825139.1"/>
    </source>
</evidence>
<comment type="caution">
    <text evidence="1">The sequence shown here is derived from an EMBL/GenBank/DDBJ whole genome shotgun (WGS) entry which is preliminary data.</text>
</comment>
<dbReference type="NCBIfam" id="NF038074">
    <property type="entry name" value="fam_STM4014"/>
    <property type="match status" value="1"/>
</dbReference>
<dbReference type="EMBL" id="JAINVV010000011">
    <property type="protein sequence ID" value="MBY8825139.1"/>
    <property type="molecule type" value="Genomic_DNA"/>
</dbReference>
<dbReference type="SUPFAM" id="SSF56059">
    <property type="entry name" value="Glutathione synthetase ATP-binding domain-like"/>
    <property type="match status" value="1"/>
</dbReference>
<sequence>MPGSAAPFRLVTIGAASGPRRDSFVESCAGVTARMPHSLSWAEALDGRDWLEGRAGGDCFVRFDSPDADRAALAALYRRGERAAAEAGIETLSAAAFAAMRDGDIGSPAQLAFGLADAARELVASGKARGAAFSAEPPDIGCAFDKAAARDRLAASGIAVPAALPAEGGFDALAGAMAAARMPRVFVKLRHGSAAAGMIALARNGPDWVATTTAVIGEDGRPYATRAIRRLNDRREIARIVDRLAPLGLHVEQWVPKIGLAGRIVDLRLVVIGGTRIFPVLRASRHPITNLHIGGERGGADALAAAMGDAAWRDLLETARRSARCFPSALSVGIDMAVLAGGRRHAVLEVNIFGDHIRDFAMDGQSVHQAQAAHIAAIMAARRASGGREAA</sequence>
<dbReference type="RefSeq" id="WP_222992241.1">
    <property type="nucleotide sequence ID" value="NZ_JAINVV010000011.1"/>
</dbReference>
<gene>
    <name evidence="1" type="ORF">K7G82_22750</name>
</gene>